<evidence type="ECO:0000313" key="1">
    <source>
        <dbReference type="EMBL" id="CAB0042103.1"/>
    </source>
</evidence>
<dbReference type="AlphaFoldDB" id="A0A6H5IY21"/>
<organism evidence="1 2">
    <name type="scientific">Trichogramma brassicae</name>
    <dbReference type="NCBI Taxonomy" id="86971"/>
    <lineage>
        <taxon>Eukaryota</taxon>
        <taxon>Metazoa</taxon>
        <taxon>Ecdysozoa</taxon>
        <taxon>Arthropoda</taxon>
        <taxon>Hexapoda</taxon>
        <taxon>Insecta</taxon>
        <taxon>Pterygota</taxon>
        <taxon>Neoptera</taxon>
        <taxon>Endopterygota</taxon>
        <taxon>Hymenoptera</taxon>
        <taxon>Apocrita</taxon>
        <taxon>Proctotrupomorpha</taxon>
        <taxon>Chalcidoidea</taxon>
        <taxon>Trichogrammatidae</taxon>
        <taxon>Trichogramma</taxon>
    </lineage>
</organism>
<accession>A0A6H5IY21</accession>
<keyword evidence="2" id="KW-1185">Reference proteome</keyword>
<evidence type="ECO:0000313" key="2">
    <source>
        <dbReference type="Proteomes" id="UP000479190"/>
    </source>
</evidence>
<name>A0A6H5IY21_9HYME</name>
<protein>
    <submittedName>
        <fullName evidence="1">Uncharacterized protein</fullName>
    </submittedName>
</protein>
<proteinExistence type="predicted"/>
<dbReference type="Proteomes" id="UP000479190">
    <property type="component" value="Unassembled WGS sequence"/>
</dbReference>
<reference evidence="1 2" key="1">
    <citation type="submission" date="2020-02" db="EMBL/GenBank/DDBJ databases">
        <authorList>
            <person name="Ferguson B K."/>
        </authorList>
    </citation>
    <scope>NUCLEOTIDE SEQUENCE [LARGE SCALE GENOMIC DNA]</scope>
</reference>
<sequence length="365" mass="42929">MSMFHWTIDALHIDELFAMKRFVLHNGRVQVEFYYQEVRVTIDNELIATLDRNLLCHEERWDDSTPACTWCGESQESDGSRIFANNLGHVTWDHRRAPPSDRRLRHARRVCLRTKQETDKRWRFITYASSFLSVMAPTRRPFGRKGAAILTALYHHNDEDLLLWKKMKNEFYVVLPSNSSMNFFNNNTTSHYVTQLSQTIRLVGDWCVALTEIHIPLTFQHISHNSRDGFVGIDDIKNNDKPDLQIIRIGNITENMVADSYNQPKWSPSQSFLYEEAKYKTLQLKTKKKMVDIKQAWQKKKEKDKWNQDKMFLNTHLLPEASGGVNNNDNYKKKKRRSCAYVSCSLTFVHDGRGDRRAVYQEFKK</sequence>
<gene>
    <name evidence="1" type="ORF">TBRA_LOCUS13744</name>
</gene>
<dbReference type="EMBL" id="CADCXV010001155">
    <property type="protein sequence ID" value="CAB0042103.1"/>
    <property type="molecule type" value="Genomic_DNA"/>
</dbReference>